<feature type="region of interest" description="Disordered" evidence="1">
    <location>
        <begin position="345"/>
        <end position="369"/>
    </location>
</feature>
<proteinExistence type="predicted"/>
<evidence type="ECO:0008006" key="5">
    <source>
        <dbReference type="Google" id="ProtNLM"/>
    </source>
</evidence>
<feature type="compositionally biased region" description="Basic and acidic residues" evidence="1">
    <location>
        <begin position="345"/>
        <end position="355"/>
    </location>
</feature>
<feature type="region of interest" description="Disordered" evidence="1">
    <location>
        <begin position="753"/>
        <end position="774"/>
    </location>
</feature>
<feature type="chain" id="PRO_5043597613" description="K Homology domain-containing protein" evidence="2">
    <location>
        <begin position="21"/>
        <end position="1298"/>
    </location>
</feature>
<evidence type="ECO:0000313" key="3">
    <source>
        <dbReference type="EMBL" id="KAK6343612.1"/>
    </source>
</evidence>
<evidence type="ECO:0000313" key="4">
    <source>
        <dbReference type="Proteomes" id="UP001373714"/>
    </source>
</evidence>
<keyword evidence="4" id="KW-1185">Reference proteome</keyword>
<evidence type="ECO:0000256" key="1">
    <source>
        <dbReference type="SAM" id="MobiDB-lite"/>
    </source>
</evidence>
<name>A0AAV9UN35_9PEZI</name>
<evidence type="ECO:0000256" key="2">
    <source>
        <dbReference type="SAM" id="SignalP"/>
    </source>
</evidence>
<organism evidence="3 4">
    <name type="scientific">Orbilia blumenaviensis</name>
    <dbReference type="NCBI Taxonomy" id="1796055"/>
    <lineage>
        <taxon>Eukaryota</taxon>
        <taxon>Fungi</taxon>
        <taxon>Dikarya</taxon>
        <taxon>Ascomycota</taxon>
        <taxon>Pezizomycotina</taxon>
        <taxon>Orbiliomycetes</taxon>
        <taxon>Orbiliales</taxon>
        <taxon>Orbiliaceae</taxon>
        <taxon>Orbilia</taxon>
    </lineage>
</organism>
<keyword evidence="2" id="KW-0732">Signal</keyword>
<dbReference type="EMBL" id="JAVHNS010000009">
    <property type="protein sequence ID" value="KAK6343612.1"/>
    <property type="molecule type" value="Genomic_DNA"/>
</dbReference>
<accession>A0AAV9UN35</accession>
<gene>
    <name evidence="3" type="ORF">TWF730_011203</name>
</gene>
<comment type="caution">
    <text evidence="3">The sequence shown here is derived from an EMBL/GenBank/DDBJ whole genome shotgun (WGS) entry which is preliminary data.</text>
</comment>
<feature type="signal peptide" evidence="2">
    <location>
        <begin position="1"/>
        <end position="20"/>
    </location>
</feature>
<protein>
    <recommendedName>
        <fullName evidence="5">K Homology domain-containing protein</fullName>
    </recommendedName>
</protein>
<reference evidence="3 4" key="1">
    <citation type="submission" date="2019-10" db="EMBL/GenBank/DDBJ databases">
        <authorList>
            <person name="Palmer J.M."/>
        </authorList>
    </citation>
    <scope>NUCLEOTIDE SEQUENCE [LARGE SCALE GENOMIC DNA]</scope>
    <source>
        <strain evidence="3 4">TWF730</strain>
    </source>
</reference>
<sequence length="1298" mass="144291">MRQQMRYLLLFLSTYLSISSLPIFASSSVTGNYKKKLKYDAISNNWRSVGDRGDQDNLIKTVKRAGGDLSPEKKIDGEADIILALTKGKELVMRERDIMFGTFHPASVIPLADFRRKYFIDLVNKAKIKCPSTVENLFSESRSPAILSQEPSYYDLVLGPRGQTLKYLRGSCQSSIVDRHLILTWKGTSAELEHTPASESILAKVLFSAWGFAVHLSTAPVPVSSLSGFPLSFITFLVPDKKADTIKLLSLILKREGETLSGRYKKTRPYDLSSRDYKDDIAWHFLLGIEEISAVQELLNSWPYEFPNSHIQTIEFKIFEGQPDLNEIGAIITVQLGSLATAKPVTEKWPPRHEPPSPQEGPSKRPRIQNTYNTDVNIRNTVQLDFQYERQVDAELDLFKAFQAETVLMDGFDFPIPVIQHGRLGASKPVYNEAVFSWTFSTGDLDFESGTIAVSTSAENGCIIIWSILNEDVLTQEVLGELILKAWSFQQGARFLQNIIFNTLSLDTFAHIEKAYDVTDTIPGEKLIFWGDEVYWKGLDLGDKEAEQGNEKLKVLHDTLLKDFGKLLEFGAVSKMVSHQAQTIAATFPKIRTLEIIPNRKPMPRNAGEGGSGLHSVVDGFLMLIRIVSVGISSSANLPHMLWALGPTAKIPKLNTGLDMDFLSSDHANTISIAITKGYNAKRDLEHVLENNIQRHGEAEDPPHGPQEGEGIETKLGRWYSALSFGSFKAHSIQQANELVELYNSGVDSNGQPGFRISKPSKNKNSQPYVRSQMKLSGEKDTCAAYYSKRERRLVIRKFSDFGPYSTPEGSLGHLAQAMYLTLVAGNVARSSGHLKPDNFESGLSSSPLDSIQSIVILELSPVATEIIQTSTTIAGLIFDKPLFLSVTGDFPAADPQYRRLLYAILGSPELLLAQAISTNFRGEPFVANQVVRGIYLRPYQLPEFSKSLQPQQNIEMLIVFGEVPGPRKQPSPASDKGPASIADAYSLGKTILGRLNIIVPQFLSMRMKPDRLLSMGAEYRPSGFFGSVQPRNAAVQVRHTEYLEDNTWATDIGVHLLTSQNLERYVSRIYRDNDLQAQREVQVLEVTTEVEIKSEGRTGILGHICAIDISLQGGWLALQHSTATYVDTASDLKETTENIAAIYDAALPPSHLPKSSIHMLWILGLNIAAIKKIDIALALDGRLCSPDARIDFVKPSFDSGFDHDQYDFSTGQDDAWATLLSIAEIAAFVKVGWYMLEQRRDSWFSPTVITVFCPVNVDNAAKFRIGVWVDHYSSVNGQVCSLKVTEQLMIPECTDVV</sequence>
<dbReference type="Proteomes" id="UP001373714">
    <property type="component" value="Unassembled WGS sequence"/>
</dbReference>